<evidence type="ECO:0000313" key="1">
    <source>
        <dbReference type="EMBL" id="AFM11049.1"/>
    </source>
</evidence>
<dbReference type="HOGENOM" id="CLU_2319282_0_0_12"/>
<dbReference type="RefSeq" id="WP_014801569.1">
    <property type="nucleotide sequence ID" value="NC_018020.1"/>
</dbReference>
<reference evidence="1 2" key="1">
    <citation type="submission" date="2012-06" db="EMBL/GenBank/DDBJ databases">
        <title>The complete chromosome of genome of Turneriella parva DSM 21527.</title>
        <authorList>
            <consortium name="US DOE Joint Genome Institute (JGI-PGF)"/>
            <person name="Lucas S."/>
            <person name="Han J."/>
            <person name="Lapidus A."/>
            <person name="Bruce D."/>
            <person name="Goodwin L."/>
            <person name="Pitluck S."/>
            <person name="Peters L."/>
            <person name="Kyrpides N."/>
            <person name="Mavromatis K."/>
            <person name="Ivanova N."/>
            <person name="Mikhailova N."/>
            <person name="Chertkov O."/>
            <person name="Detter J.C."/>
            <person name="Tapia R."/>
            <person name="Han C."/>
            <person name="Land M."/>
            <person name="Hauser L."/>
            <person name="Markowitz V."/>
            <person name="Cheng J.-F."/>
            <person name="Hugenholtz P."/>
            <person name="Woyke T."/>
            <person name="Wu D."/>
            <person name="Gronow S."/>
            <person name="Wellnitz S."/>
            <person name="Brambilla E."/>
            <person name="Klenk H.-P."/>
            <person name="Eisen J.A."/>
        </authorList>
    </citation>
    <scope>NUCLEOTIDE SEQUENCE [LARGE SCALE GENOMIC DNA]</scope>
    <source>
        <strain evidence="2">ATCC BAA-1111 / DSM 21527 / NCTC 11395 / H</strain>
    </source>
</reference>
<dbReference type="KEGG" id="tpx:Turpa_0393"/>
<dbReference type="Proteomes" id="UP000006048">
    <property type="component" value="Chromosome"/>
</dbReference>
<proteinExistence type="predicted"/>
<evidence type="ECO:0000313" key="2">
    <source>
        <dbReference type="Proteomes" id="UP000006048"/>
    </source>
</evidence>
<dbReference type="AlphaFoldDB" id="I4B192"/>
<protein>
    <submittedName>
        <fullName evidence="1">Uncharacterized protein</fullName>
    </submittedName>
</protein>
<name>I4B192_TURPD</name>
<dbReference type="EMBL" id="CP002959">
    <property type="protein sequence ID" value="AFM11049.1"/>
    <property type="molecule type" value="Genomic_DNA"/>
</dbReference>
<keyword evidence="2" id="KW-1185">Reference proteome</keyword>
<gene>
    <name evidence="1" type="ordered locus">Turpa_0393</name>
</gene>
<organism evidence="1 2">
    <name type="scientific">Turneriella parva (strain ATCC BAA-1111 / DSM 21527 / NCTC 11395 / H)</name>
    <name type="common">Leptospira parva</name>
    <dbReference type="NCBI Taxonomy" id="869212"/>
    <lineage>
        <taxon>Bacteria</taxon>
        <taxon>Pseudomonadati</taxon>
        <taxon>Spirochaetota</taxon>
        <taxon>Spirochaetia</taxon>
        <taxon>Leptospirales</taxon>
        <taxon>Leptospiraceae</taxon>
        <taxon>Turneriella</taxon>
    </lineage>
</organism>
<accession>I4B192</accession>
<sequence>MQQVYFSRLGMPDNIEEVETVEFVIRWEVSYNEGDHDRIDAASYDEIKELLAKKLEVLLKDKGADIARILQSSVHHKTKYEPFVSEISGEYKAVLYKLL</sequence>